<accession>A0ABN7AP79</accession>
<dbReference type="Proteomes" id="UP001307889">
    <property type="component" value="Chromosome 4"/>
</dbReference>
<dbReference type="InterPro" id="IPR036728">
    <property type="entry name" value="PBP_GOBP_sf"/>
</dbReference>
<evidence type="ECO:0000256" key="1">
    <source>
        <dbReference type="SAM" id="SignalP"/>
    </source>
</evidence>
<evidence type="ECO:0000313" key="3">
    <source>
        <dbReference type="Proteomes" id="UP001307889"/>
    </source>
</evidence>
<dbReference type="Gene3D" id="1.10.238.20">
    <property type="entry name" value="Pheromone/general odorant binding protein domain"/>
    <property type="match status" value="1"/>
</dbReference>
<dbReference type="SMART" id="SM00708">
    <property type="entry name" value="PhBP"/>
    <property type="match status" value="1"/>
</dbReference>
<dbReference type="CDD" id="cd23992">
    <property type="entry name" value="PBP_GOBP"/>
    <property type="match status" value="1"/>
</dbReference>
<sequence>MIFISAILIGVVGLGTADPEFDKKLLTEGIKHAADCASSNNIQFDVCAEMFKKETDLKDKKFDGCKCWIPCVAKKMNAMKEDGTWNIDEVKKIIESLHNVEWKAEAEKVLPLCKDVKGTHCEAGFEAFHCVMNHSDKARNFVESMMMTLSG</sequence>
<reference evidence="2 3" key="1">
    <citation type="submission" date="2023-09" db="EMBL/GenBank/DDBJ databases">
        <title>Nesidiocoris tenuis whole genome shotgun sequence.</title>
        <authorList>
            <person name="Shibata T."/>
            <person name="Shimoda M."/>
            <person name="Kobayashi T."/>
            <person name="Uehara T."/>
        </authorList>
    </citation>
    <scope>NUCLEOTIDE SEQUENCE [LARGE SCALE GENOMIC DNA]</scope>
    <source>
        <strain evidence="2 3">Japan</strain>
    </source>
</reference>
<dbReference type="SUPFAM" id="SSF47565">
    <property type="entry name" value="Insect pheromone/odorant-binding proteins"/>
    <property type="match status" value="1"/>
</dbReference>
<protein>
    <submittedName>
        <fullName evidence="2">Uncharacterized protein</fullName>
    </submittedName>
</protein>
<gene>
    <name evidence="2" type="ORF">NTJ_06038</name>
</gene>
<evidence type="ECO:0000313" key="2">
    <source>
        <dbReference type="EMBL" id="BES93229.1"/>
    </source>
</evidence>
<dbReference type="InterPro" id="IPR006170">
    <property type="entry name" value="PBP/GOBP"/>
</dbReference>
<dbReference type="EMBL" id="AP028912">
    <property type="protein sequence ID" value="BES93229.1"/>
    <property type="molecule type" value="Genomic_DNA"/>
</dbReference>
<keyword evidence="3" id="KW-1185">Reference proteome</keyword>
<proteinExistence type="predicted"/>
<organism evidence="2 3">
    <name type="scientific">Nesidiocoris tenuis</name>
    <dbReference type="NCBI Taxonomy" id="355587"/>
    <lineage>
        <taxon>Eukaryota</taxon>
        <taxon>Metazoa</taxon>
        <taxon>Ecdysozoa</taxon>
        <taxon>Arthropoda</taxon>
        <taxon>Hexapoda</taxon>
        <taxon>Insecta</taxon>
        <taxon>Pterygota</taxon>
        <taxon>Neoptera</taxon>
        <taxon>Paraneoptera</taxon>
        <taxon>Hemiptera</taxon>
        <taxon>Heteroptera</taxon>
        <taxon>Panheteroptera</taxon>
        <taxon>Cimicomorpha</taxon>
        <taxon>Miridae</taxon>
        <taxon>Dicyphina</taxon>
        <taxon>Nesidiocoris</taxon>
    </lineage>
</organism>
<dbReference type="Pfam" id="PF01395">
    <property type="entry name" value="PBP_GOBP"/>
    <property type="match status" value="1"/>
</dbReference>
<name>A0ABN7AP79_9HEMI</name>
<keyword evidence="1" id="KW-0732">Signal</keyword>
<feature type="chain" id="PRO_5046690985" evidence="1">
    <location>
        <begin position="18"/>
        <end position="151"/>
    </location>
</feature>
<feature type="signal peptide" evidence="1">
    <location>
        <begin position="1"/>
        <end position="17"/>
    </location>
</feature>